<dbReference type="PANTHER" id="PTHR12126:SF11">
    <property type="entry name" value="NADH DEHYDROGENASE [UBIQUINONE] 1 ALPHA SUBCOMPLEX SUBUNIT 9, MITOCHONDRIAL"/>
    <property type="match status" value="1"/>
</dbReference>
<dbReference type="SUPFAM" id="SSF51735">
    <property type="entry name" value="NAD(P)-binding Rossmann-fold domains"/>
    <property type="match status" value="1"/>
</dbReference>
<dbReference type="CDD" id="cd05243">
    <property type="entry name" value="SDR_a5"/>
    <property type="match status" value="1"/>
</dbReference>
<dbReference type="Gene3D" id="3.40.50.720">
    <property type="entry name" value="NAD(P)-binding Rossmann-like Domain"/>
    <property type="match status" value="1"/>
</dbReference>
<dbReference type="PANTHER" id="PTHR12126">
    <property type="entry name" value="NADH-UBIQUINONE OXIDOREDUCTASE 39 KDA SUBUNIT-RELATED"/>
    <property type="match status" value="1"/>
</dbReference>
<gene>
    <name evidence="2" type="ORF">J3U88_30340</name>
</gene>
<evidence type="ECO:0000313" key="3">
    <source>
        <dbReference type="Proteomes" id="UP000664417"/>
    </source>
</evidence>
<feature type="domain" description="NAD(P)-binding" evidence="1">
    <location>
        <begin position="8"/>
        <end position="139"/>
    </location>
</feature>
<comment type="caution">
    <text evidence="2">The sequence shown here is derived from an EMBL/GenBank/DDBJ whole genome shotgun (WGS) entry which is preliminary data.</text>
</comment>
<protein>
    <submittedName>
        <fullName evidence="2">SDR family oxidoreductase</fullName>
    </submittedName>
</protein>
<dbReference type="EMBL" id="JAFREP010000043">
    <property type="protein sequence ID" value="MBO1322805.1"/>
    <property type="molecule type" value="Genomic_DNA"/>
</dbReference>
<dbReference type="Proteomes" id="UP000664417">
    <property type="component" value="Unassembled WGS sequence"/>
</dbReference>
<dbReference type="InterPro" id="IPR016040">
    <property type="entry name" value="NAD(P)-bd_dom"/>
</dbReference>
<evidence type="ECO:0000259" key="1">
    <source>
        <dbReference type="Pfam" id="PF13460"/>
    </source>
</evidence>
<dbReference type="InterPro" id="IPR036291">
    <property type="entry name" value="NAD(P)-bd_dom_sf"/>
</dbReference>
<dbReference type="GO" id="GO:0044877">
    <property type="term" value="F:protein-containing complex binding"/>
    <property type="evidence" value="ECO:0007669"/>
    <property type="project" value="TreeGrafter"/>
</dbReference>
<evidence type="ECO:0000313" key="2">
    <source>
        <dbReference type="EMBL" id="MBO1322805.1"/>
    </source>
</evidence>
<organism evidence="2 3">
    <name type="scientific">Acanthopleuribacter pedis</name>
    <dbReference type="NCBI Taxonomy" id="442870"/>
    <lineage>
        <taxon>Bacteria</taxon>
        <taxon>Pseudomonadati</taxon>
        <taxon>Acidobacteriota</taxon>
        <taxon>Holophagae</taxon>
        <taxon>Acanthopleuribacterales</taxon>
        <taxon>Acanthopleuribacteraceae</taxon>
        <taxon>Acanthopleuribacter</taxon>
    </lineage>
</organism>
<dbReference type="AlphaFoldDB" id="A0A8J7QPQ8"/>
<sequence length="296" mass="32939">MKKVLVAGASGYLGRHLVAALKAAGFWVRVLVRQQSIHKVKDLPFDDIRLGEARRPDEIRGVAAGMDYVVSAVGITRQRDGLDYMDVDYQANMNLLAEAQAASVARFTYIHALGAEEMPEVALLRAKQAFADHLQKQGFMGQVVLPTGYFSDMKDFLNMARSGRIYLFGDGSARMNPIHGCDLARAVAMNLEQGPARLAIGGPEVFSYREIAELVFACLGKKPRITTIPNGLMRWGILPFKRLMPKHAAGPLAFFYAVMNRNLVGEPYGNHRLRDFFEEETKQNQAKNKRPVVQAE</sequence>
<accession>A0A8J7QPQ8</accession>
<keyword evidence="3" id="KW-1185">Reference proteome</keyword>
<dbReference type="Pfam" id="PF13460">
    <property type="entry name" value="NAD_binding_10"/>
    <property type="match status" value="1"/>
</dbReference>
<dbReference type="RefSeq" id="WP_207862776.1">
    <property type="nucleotide sequence ID" value="NZ_JAFREP010000043.1"/>
</dbReference>
<name>A0A8J7QPQ8_9BACT</name>
<proteinExistence type="predicted"/>
<reference evidence="2" key="1">
    <citation type="submission" date="2021-03" db="EMBL/GenBank/DDBJ databases">
        <authorList>
            <person name="Wang G."/>
        </authorList>
    </citation>
    <scope>NUCLEOTIDE SEQUENCE</scope>
    <source>
        <strain evidence="2">KCTC 12899</strain>
    </source>
</reference>
<dbReference type="InterPro" id="IPR051207">
    <property type="entry name" value="ComplexI_NDUFA9_subunit"/>
</dbReference>